<dbReference type="RefSeq" id="WP_218632183.1">
    <property type="nucleotide sequence ID" value="NZ_JAHVAH010000001.1"/>
</dbReference>
<organism evidence="1 2">
    <name type="scientific">Sphingomicrobium clamense</name>
    <dbReference type="NCBI Taxonomy" id="2851013"/>
    <lineage>
        <taxon>Bacteria</taxon>
        <taxon>Pseudomonadati</taxon>
        <taxon>Pseudomonadota</taxon>
        <taxon>Alphaproteobacteria</taxon>
        <taxon>Sphingomonadales</taxon>
        <taxon>Sphingomonadaceae</taxon>
        <taxon>Sphingomicrobium</taxon>
    </lineage>
</organism>
<evidence type="ECO:0000313" key="2">
    <source>
        <dbReference type="Proteomes" id="UP000698028"/>
    </source>
</evidence>
<dbReference type="PIRSF" id="PIRSF007028">
    <property type="entry name" value="UCP007028"/>
    <property type="match status" value="1"/>
</dbReference>
<dbReference type="Pfam" id="PF07237">
    <property type="entry name" value="DUF1428"/>
    <property type="match status" value="1"/>
</dbReference>
<proteinExistence type="predicted"/>
<dbReference type="EMBL" id="JAHVAH010000001">
    <property type="protein sequence ID" value="MBW0144164.1"/>
    <property type="molecule type" value="Genomic_DNA"/>
</dbReference>
<accession>A0ABS6V3N4</accession>
<protein>
    <submittedName>
        <fullName evidence="1">DUF1428 domain-containing protein</fullName>
    </submittedName>
</protein>
<gene>
    <name evidence="1" type="ORF">KTQ36_02495</name>
</gene>
<keyword evidence="2" id="KW-1185">Reference proteome</keyword>
<name>A0ABS6V3N4_9SPHN</name>
<sequence>MAYIDGYLIPVQPGKLDAYRKMAEEMAPKFREWGATRVVEAVEDDCPVGKQNDFHTAVLSEDGEKTIFSWVEWPDKETRDAGWKKMEDYMETAEGPHDMPFDGKRMIYGGFSPIVDQ</sequence>
<dbReference type="InterPro" id="IPR009874">
    <property type="entry name" value="DUF1428"/>
</dbReference>
<comment type="caution">
    <text evidence="1">The sequence shown here is derived from an EMBL/GenBank/DDBJ whole genome shotgun (WGS) entry which is preliminary data.</text>
</comment>
<evidence type="ECO:0000313" key="1">
    <source>
        <dbReference type="EMBL" id="MBW0144164.1"/>
    </source>
</evidence>
<dbReference type="Proteomes" id="UP000698028">
    <property type="component" value="Unassembled WGS sequence"/>
</dbReference>
<reference evidence="1 2" key="1">
    <citation type="submission" date="2021-07" db="EMBL/GenBank/DDBJ databases">
        <title>The draft genome sequence of Sphingomicrobium sp. B8.</title>
        <authorList>
            <person name="Mu L."/>
        </authorList>
    </citation>
    <scope>NUCLEOTIDE SEQUENCE [LARGE SCALE GENOMIC DNA]</scope>
    <source>
        <strain evidence="1 2">B8</strain>
    </source>
</reference>